<evidence type="ECO:0000313" key="1">
    <source>
        <dbReference type="EMBL" id="RCX17182.1"/>
    </source>
</evidence>
<name>A0A369B6M8_9FIRM</name>
<dbReference type="RefSeq" id="WP_114297416.1">
    <property type="nucleotide sequence ID" value="NZ_QPJT01000008.1"/>
</dbReference>
<dbReference type="NCBIfam" id="NF007714">
    <property type="entry name" value="PRK10410.1-2"/>
    <property type="match status" value="1"/>
</dbReference>
<reference evidence="1 2" key="1">
    <citation type="submission" date="2018-07" db="EMBL/GenBank/DDBJ databases">
        <title>Genomic Encyclopedia of Type Strains, Phase IV (KMG-IV): sequencing the most valuable type-strain genomes for metagenomic binning, comparative biology and taxonomic classification.</title>
        <authorList>
            <person name="Goeker M."/>
        </authorList>
    </citation>
    <scope>NUCLEOTIDE SEQUENCE [LARGE SCALE GENOMIC DNA]</scope>
    <source>
        <strain evidence="1 2">DSM 27016</strain>
    </source>
</reference>
<sequence length="99" mass="11738">MNKSRIEIEKSVLYSMVCIYCKGQKHAKQLCDNCREVVEYANQRLEACRFGDNKSFCSKCKTHCFKPEMRKKIKAVMRYSGIRMILHNPIMVIKHLIHR</sequence>
<proteinExistence type="predicted"/>
<dbReference type="OrthoDB" id="164329at2"/>
<gene>
    <name evidence="1" type="ORF">DFR58_10876</name>
</gene>
<organism evidence="1 2">
    <name type="scientific">Anaerobacterium chartisolvens</name>
    <dbReference type="NCBI Taxonomy" id="1297424"/>
    <lineage>
        <taxon>Bacteria</taxon>
        <taxon>Bacillati</taxon>
        <taxon>Bacillota</taxon>
        <taxon>Clostridia</taxon>
        <taxon>Eubacteriales</taxon>
        <taxon>Oscillospiraceae</taxon>
        <taxon>Anaerobacterium</taxon>
    </lineage>
</organism>
<dbReference type="Pfam" id="PF11756">
    <property type="entry name" value="YgbA_NO"/>
    <property type="match status" value="1"/>
</dbReference>
<dbReference type="InterPro" id="IPR020483">
    <property type="entry name" value="Uncharacterised_YgbA"/>
</dbReference>
<comment type="caution">
    <text evidence="1">The sequence shown here is derived from an EMBL/GenBank/DDBJ whole genome shotgun (WGS) entry which is preliminary data.</text>
</comment>
<keyword evidence="2" id="KW-1185">Reference proteome</keyword>
<dbReference type="EMBL" id="QPJT01000008">
    <property type="protein sequence ID" value="RCX17182.1"/>
    <property type="molecule type" value="Genomic_DNA"/>
</dbReference>
<protein>
    <submittedName>
        <fullName evidence="1">YbgA-like uncharacterized protein</fullName>
    </submittedName>
</protein>
<dbReference type="AlphaFoldDB" id="A0A369B6M8"/>
<evidence type="ECO:0000313" key="2">
    <source>
        <dbReference type="Proteomes" id="UP000253034"/>
    </source>
</evidence>
<accession>A0A369B6M8</accession>
<dbReference type="Proteomes" id="UP000253034">
    <property type="component" value="Unassembled WGS sequence"/>
</dbReference>